<dbReference type="AlphaFoldDB" id="A0A9D4ULH3"/>
<dbReference type="SUPFAM" id="SSF52540">
    <property type="entry name" value="P-loop containing nucleoside triphosphate hydrolases"/>
    <property type="match status" value="1"/>
</dbReference>
<evidence type="ECO:0000259" key="5">
    <source>
        <dbReference type="PROSITE" id="PS51153"/>
    </source>
</evidence>
<evidence type="ECO:0000256" key="3">
    <source>
        <dbReference type="ARBA" id="ARBA00022737"/>
    </source>
</evidence>
<keyword evidence="4" id="KW-0611">Plant defense</keyword>
<keyword evidence="2" id="KW-0150">Chloroplast</keyword>
<evidence type="ECO:0000313" key="7">
    <source>
        <dbReference type="Proteomes" id="UP000886520"/>
    </source>
</evidence>
<evidence type="ECO:0000256" key="2">
    <source>
        <dbReference type="ARBA" id="ARBA00022528"/>
    </source>
</evidence>
<dbReference type="PANTHER" id="PTHR36766">
    <property type="entry name" value="PLANT BROAD-SPECTRUM MILDEW RESISTANCE PROTEIN RPW8"/>
    <property type="match status" value="1"/>
</dbReference>
<protein>
    <recommendedName>
        <fullName evidence="5">RPW8 domain-containing protein</fullName>
    </recommendedName>
</protein>
<evidence type="ECO:0000313" key="6">
    <source>
        <dbReference type="EMBL" id="KAI5070099.1"/>
    </source>
</evidence>
<sequence>MAEAVIIGAAVGTAFEGLYDTVKNTVLQVAWCHKYCRALQEVLDMHLPIIQQICLNLPAPLPEWEQRYLLSFCQKLEEGKLLLESCLKLAWVNIFSRFRYSRRILKLREDILLHLQQLSPLNTLQLQQINTSLQDVREQWDKDHAELIATLKSDNPIAITQWARHLSAASKADEDQQGHRLDELTNQDQVLVGIDAQINDVKSILLSDSKDKIITIVAGMGGIGKTTLALSICKDREVREFFEDRIHFITVSQSPDMKSLLCTIWKEVVGKPEPQFQTVEDAYRQVKGKLLSIVSSKRRLLVLDDVWSKAHLENLSFEVEGLKTMITTRQAPALQTRSSHTYRLDVLNEMDAESLFCNWAFGQYSIPAWVEEPLVVKEVILECKGLPLALKVIGASLSSTAGPFPAAYWRVARDKLRDAKPLGEYQKDALLGRLQTSIDALDPMLRECFLDLGAHPEDSHWAADFLLDTWVYVRGMEWVEAVLALVELGNRGLIDFYWGATSVDIWRAVECNSAHELCISQHDVMRDLALQLGAIKKNHLPYSHCKRLLMPRQGEKIPSDWHSEEAAMAEVISIHIGAMEEEEDWPTGLAFPHARALLLHFQDGRRGNHLPPFLSSMCKLKVMFIKGHTNIAITDVGDFVELQSLQIDSRNSLSGFNLPKLEKLRDYYPRDKNILASLCMSRHLKVLDMSSYLHIGADAPIPENVVGEYWNALTYLRFFDCDGLENLPQSLGNLSNLHTLHLATCWRLRLLPTSFGRLVALKKLDLSYCISLQYLPEDFGCLESLEILKLDGCHSSKKLPQSFVRLNNLKELYSRLEQFPQNKQWAARESKGSVFCVWQGCVV</sequence>
<evidence type="ECO:0000256" key="4">
    <source>
        <dbReference type="ARBA" id="ARBA00022821"/>
    </source>
</evidence>
<dbReference type="Gene3D" id="3.40.50.300">
    <property type="entry name" value="P-loop containing nucleotide triphosphate hydrolases"/>
    <property type="match status" value="1"/>
</dbReference>
<dbReference type="InterPro" id="IPR042197">
    <property type="entry name" value="Apaf_helical"/>
</dbReference>
<dbReference type="InterPro" id="IPR002182">
    <property type="entry name" value="NB-ARC"/>
</dbReference>
<dbReference type="Pfam" id="PF05659">
    <property type="entry name" value="RPW8"/>
    <property type="match status" value="1"/>
</dbReference>
<dbReference type="GO" id="GO:0006952">
    <property type="term" value="P:defense response"/>
    <property type="evidence" value="ECO:0007669"/>
    <property type="project" value="UniProtKB-KW"/>
</dbReference>
<evidence type="ECO:0000256" key="1">
    <source>
        <dbReference type="ARBA" id="ARBA00008894"/>
    </source>
</evidence>
<dbReference type="PRINTS" id="PR00364">
    <property type="entry name" value="DISEASERSIST"/>
</dbReference>
<dbReference type="Pfam" id="PF00931">
    <property type="entry name" value="NB-ARC"/>
    <property type="match status" value="1"/>
</dbReference>
<dbReference type="Gene3D" id="3.80.10.10">
    <property type="entry name" value="Ribonuclease Inhibitor"/>
    <property type="match status" value="1"/>
</dbReference>
<dbReference type="InterPro" id="IPR027417">
    <property type="entry name" value="P-loop_NTPase"/>
</dbReference>
<comment type="similarity">
    <text evidence="1">Belongs to the disease resistance NB-LRR family.</text>
</comment>
<dbReference type="InterPro" id="IPR032675">
    <property type="entry name" value="LRR_dom_sf"/>
</dbReference>
<proteinExistence type="inferred from homology"/>
<accession>A0A9D4ULH3</accession>
<dbReference type="Gene3D" id="1.10.10.10">
    <property type="entry name" value="Winged helix-like DNA-binding domain superfamily/Winged helix DNA-binding domain"/>
    <property type="match status" value="1"/>
</dbReference>
<dbReference type="InterPro" id="IPR036388">
    <property type="entry name" value="WH-like_DNA-bd_sf"/>
</dbReference>
<name>A0A9D4ULH3_ADICA</name>
<dbReference type="Pfam" id="PF23598">
    <property type="entry name" value="LRR_14"/>
    <property type="match status" value="1"/>
</dbReference>
<dbReference type="GO" id="GO:0043531">
    <property type="term" value="F:ADP binding"/>
    <property type="evidence" value="ECO:0007669"/>
    <property type="project" value="InterPro"/>
</dbReference>
<feature type="domain" description="RPW8" evidence="5">
    <location>
        <begin position="1"/>
        <end position="152"/>
    </location>
</feature>
<dbReference type="InterPro" id="IPR055414">
    <property type="entry name" value="LRR_R13L4/SHOC2-like"/>
</dbReference>
<gene>
    <name evidence="6" type="ORF">GOP47_0014442</name>
</gene>
<dbReference type="Proteomes" id="UP000886520">
    <property type="component" value="Chromosome 14"/>
</dbReference>
<dbReference type="EMBL" id="JABFUD020000014">
    <property type="protein sequence ID" value="KAI5070099.1"/>
    <property type="molecule type" value="Genomic_DNA"/>
</dbReference>
<dbReference type="PROSITE" id="PS51153">
    <property type="entry name" value="RPW8"/>
    <property type="match status" value="1"/>
</dbReference>
<keyword evidence="7" id="KW-1185">Reference proteome</keyword>
<reference evidence="6" key="1">
    <citation type="submission" date="2021-01" db="EMBL/GenBank/DDBJ databases">
        <title>Adiantum capillus-veneris genome.</title>
        <authorList>
            <person name="Fang Y."/>
            <person name="Liao Q."/>
        </authorList>
    </citation>
    <scope>NUCLEOTIDE SEQUENCE</scope>
    <source>
        <strain evidence="6">H3</strain>
        <tissue evidence="6">Leaf</tissue>
    </source>
</reference>
<dbReference type="PANTHER" id="PTHR36766:SF30">
    <property type="entry name" value="TIR-NBS TYPE DISEASE RESISTANCE PROTEIN-RELATED"/>
    <property type="match status" value="1"/>
</dbReference>
<organism evidence="6 7">
    <name type="scientific">Adiantum capillus-veneris</name>
    <name type="common">Maidenhair fern</name>
    <dbReference type="NCBI Taxonomy" id="13818"/>
    <lineage>
        <taxon>Eukaryota</taxon>
        <taxon>Viridiplantae</taxon>
        <taxon>Streptophyta</taxon>
        <taxon>Embryophyta</taxon>
        <taxon>Tracheophyta</taxon>
        <taxon>Polypodiopsida</taxon>
        <taxon>Polypodiidae</taxon>
        <taxon>Polypodiales</taxon>
        <taxon>Pteridineae</taxon>
        <taxon>Pteridaceae</taxon>
        <taxon>Vittarioideae</taxon>
        <taxon>Adiantum</taxon>
    </lineage>
</organism>
<comment type="caution">
    <text evidence="6">The sequence shown here is derived from an EMBL/GenBank/DDBJ whole genome shotgun (WGS) entry which is preliminary data.</text>
</comment>
<dbReference type="InterPro" id="IPR008808">
    <property type="entry name" value="Powdery_mildew-R_dom"/>
</dbReference>
<dbReference type="OrthoDB" id="1357022at2759"/>
<dbReference type="Gene3D" id="1.10.8.430">
    <property type="entry name" value="Helical domain of apoptotic protease-activating factors"/>
    <property type="match status" value="1"/>
</dbReference>
<dbReference type="SUPFAM" id="SSF52058">
    <property type="entry name" value="L domain-like"/>
    <property type="match status" value="1"/>
</dbReference>
<keyword evidence="3" id="KW-0677">Repeat</keyword>
<keyword evidence="2" id="KW-0934">Plastid</keyword>